<dbReference type="Proteomes" id="UP001283361">
    <property type="component" value="Unassembled WGS sequence"/>
</dbReference>
<keyword evidence="10" id="KW-0472">Membrane</keyword>
<keyword evidence="10" id="KW-0812">Transmembrane</keyword>
<feature type="compositionally biased region" description="Low complexity" evidence="9">
    <location>
        <begin position="226"/>
        <end position="256"/>
    </location>
</feature>
<feature type="region of interest" description="Disordered" evidence="9">
    <location>
        <begin position="27"/>
        <end position="48"/>
    </location>
</feature>
<dbReference type="InterPro" id="IPR002861">
    <property type="entry name" value="Reeler_dom"/>
</dbReference>
<evidence type="ECO:0000256" key="9">
    <source>
        <dbReference type="SAM" id="MobiDB-lite"/>
    </source>
</evidence>
<evidence type="ECO:0000259" key="12">
    <source>
        <dbReference type="PROSITE" id="PS51019"/>
    </source>
</evidence>
<keyword evidence="8" id="KW-0044">Antibiotic</keyword>
<keyword evidence="7" id="KW-0391">Immunity</keyword>
<comment type="subcellular location">
    <subcellularLocation>
        <location evidence="1">Secreted</location>
    </subcellularLocation>
</comment>
<keyword evidence="3" id="KW-0964">Secreted</keyword>
<dbReference type="PANTHER" id="PTHR45828">
    <property type="entry name" value="CYTOCHROME B561/FERRIC REDUCTASE TRANSMEMBRANE"/>
    <property type="match status" value="1"/>
</dbReference>
<evidence type="ECO:0000256" key="6">
    <source>
        <dbReference type="ARBA" id="ARBA00022729"/>
    </source>
</evidence>
<dbReference type="PANTHER" id="PTHR45828:SF9">
    <property type="entry name" value="CELL WALL INTEGRITY AND STRESS RESPONSE COMPONENT 4-LIKE-RELATED"/>
    <property type="match status" value="1"/>
</dbReference>
<dbReference type="CDD" id="cd08544">
    <property type="entry name" value="Reeler"/>
    <property type="match status" value="1"/>
</dbReference>
<dbReference type="EMBL" id="JAWDGP010001105">
    <property type="protein sequence ID" value="KAK3794606.1"/>
    <property type="molecule type" value="Genomic_DNA"/>
</dbReference>
<dbReference type="GO" id="GO:0005576">
    <property type="term" value="C:extracellular region"/>
    <property type="evidence" value="ECO:0007669"/>
    <property type="project" value="UniProtKB-SubCell"/>
</dbReference>
<protein>
    <recommendedName>
        <fullName evidence="12">Reelin domain-containing protein</fullName>
    </recommendedName>
</protein>
<dbReference type="GO" id="GO:0016020">
    <property type="term" value="C:membrane"/>
    <property type="evidence" value="ECO:0007669"/>
    <property type="project" value="TreeGrafter"/>
</dbReference>
<feature type="transmembrane region" description="Helical" evidence="10">
    <location>
        <begin position="409"/>
        <end position="431"/>
    </location>
</feature>
<comment type="caution">
    <text evidence="13">The sequence shown here is derived from an EMBL/GenBank/DDBJ whole genome shotgun (WGS) entry which is preliminary data.</text>
</comment>
<evidence type="ECO:0000256" key="10">
    <source>
        <dbReference type="SAM" id="Phobius"/>
    </source>
</evidence>
<name>A0AAE1AWL5_9GAST</name>
<evidence type="ECO:0000256" key="2">
    <source>
        <dbReference type="ARBA" id="ARBA00008501"/>
    </source>
</evidence>
<evidence type="ECO:0000256" key="5">
    <source>
        <dbReference type="ARBA" id="ARBA00022588"/>
    </source>
</evidence>
<feature type="region of interest" description="Disordered" evidence="9">
    <location>
        <begin position="281"/>
        <end position="401"/>
    </location>
</feature>
<keyword evidence="4" id="KW-0929">Antimicrobial</keyword>
<evidence type="ECO:0000256" key="4">
    <source>
        <dbReference type="ARBA" id="ARBA00022529"/>
    </source>
</evidence>
<evidence type="ECO:0000256" key="8">
    <source>
        <dbReference type="ARBA" id="ARBA00023022"/>
    </source>
</evidence>
<feature type="compositionally biased region" description="Low complexity" evidence="9">
    <location>
        <begin position="166"/>
        <end position="205"/>
    </location>
</feature>
<accession>A0AAE1AWL5</accession>
<keyword evidence="6 11" id="KW-0732">Signal</keyword>
<feature type="compositionally biased region" description="Polar residues" evidence="9">
    <location>
        <begin position="206"/>
        <end position="225"/>
    </location>
</feature>
<dbReference type="InterPro" id="IPR051237">
    <property type="entry name" value="Ferric-chelate_Red/DefProt"/>
</dbReference>
<feature type="compositionally biased region" description="Low complexity" evidence="9">
    <location>
        <begin position="344"/>
        <end position="359"/>
    </location>
</feature>
<feature type="compositionally biased region" description="Polar residues" evidence="9">
    <location>
        <begin position="367"/>
        <end position="399"/>
    </location>
</feature>
<comment type="similarity">
    <text evidence="2">Belongs to the insect defense protein family.</text>
</comment>
<organism evidence="13 14">
    <name type="scientific">Elysia crispata</name>
    <name type="common">lettuce slug</name>
    <dbReference type="NCBI Taxonomy" id="231223"/>
    <lineage>
        <taxon>Eukaryota</taxon>
        <taxon>Metazoa</taxon>
        <taxon>Spiralia</taxon>
        <taxon>Lophotrochozoa</taxon>
        <taxon>Mollusca</taxon>
        <taxon>Gastropoda</taxon>
        <taxon>Heterobranchia</taxon>
        <taxon>Euthyneura</taxon>
        <taxon>Panpulmonata</taxon>
        <taxon>Sacoglossa</taxon>
        <taxon>Placobranchoidea</taxon>
        <taxon>Plakobranchidae</taxon>
        <taxon>Elysia</taxon>
    </lineage>
</organism>
<evidence type="ECO:0000313" key="13">
    <source>
        <dbReference type="EMBL" id="KAK3794606.1"/>
    </source>
</evidence>
<feature type="region of interest" description="Disordered" evidence="9">
    <location>
        <begin position="166"/>
        <end position="266"/>
    </location>
</feature>
<evidence type="ECO:0000256" key="3">
    <source>
        <dbReference type="ARBA" id="ARBA00022525"/>
    </source>
</evidence>
<evidence type="ECO:0000256" key="11">
    <source>
        <dbReference type="SAM" id="SignalP"/>
    </source>
</evidence>
<dbReference type="Gene3D" id="2.60.40.4060">
    <property type="entry name" value="Reeler domain"/>
    <property type="match status" value="1"/>
</dbReference>
<evidence type="ECO:0000256" key="7">
    <source>
        <dbReference type="ARBA" id="ARBA00022859"/>
    </source>
</evidence>
<dbReference type="GO" id="GO:0042742">
    <property type="term" value="P:defense response to bacterium"/>
    <property type="evidence" value="ECO:0007669"/>
    <property type="project" value="UniProtKB-KW"/>
</dbReference>
<keyword evidence="14" id="KW-1185">Reference proteome</keyword>
<proteinExistence type="inferred from homology"/>
<feature type="chain" id="PRO_5041907144" description="Reelin domain-containing protein" evidence="11">
    <location>
        <begin position="23"/>
        <end position="449"/>
    </location>
</feature>
<keyword evidence="5" id="KW-0399">Innate immunity</keyword>
<dbReference type="InterPro" id="IPR042307">
    <property type="entry name" value="Reeler_sf"/>
</dbReference>
<feature type="compositionally biased region" description="Polar residues" evidence="9">
    <location>
        <begin position="315"/>
        <end position="343"/>
    </location>
</feature>
<feature type="signal peptide" evidence="11">
    <location>
        <begin position="1"/>
        <end position="22"/>
    </location>
</feature>
<dbReference type="AlphaFoldDB" id="A0AAE1AWL5"/>
<evidence type="ECO:0000256" key="1">
    <source>
        <dbReference type="ARBA" id="ARBA00004613"/>
    </source>
</evidence>
<sequence>MMSSLTLRLLVMGLSLLNSSQAFSTGAPSSTCDSMTPGHPGSSQPLPGAPYSLTLSKKRYIPFEVVNVTINAPENEPFEGFMLQARDTSTNALIGSFLPAQGSSIICNQVLTHQSDNPKQSQIFTWRAPVTGSAEVVFRATIVEDYFTYYVGIQSAVLKPRSLAQTTPSPTAEATATVTQTTTTAITSITPRTDTTPSTRASTSTKLSPSTNTLSTASQPETTRYPTSAVTTPTETVPSATATTTAKKSTTTVKPSISTNPSTTKDSKVHLTTLFPISLTLSPSSQTETPSTSSTAISSSSTPSSFSTSHKPRSTPASPSSPLFTSTPILASTERTTSSISPVSQGSTTQNTTGSQDSTPLLPIWTMVTTPSRDVSSQADREVTQNSTGKRNPLTNNGNIDDDKDDRYLTLYLSLGLVSGWACVLILGCIIRRFRNRARPHRPTVVSFA</sequence>
<feature type="compositionally biased region" description="Low complexity" evidence="9">
    <location>
        <begin position="281"/>
        <end position="309"/>
    </location>
</feature>
<feature type="domain" description="Reelin" evidence="12">
    <location>
        <begin position="17"/>
        <end position="174"/>
    </location>
</feature>
<keyword evidence="10" id="KW-1133">Transmembrane helix</keyword>
<gene>
    <name evidence="13" type="ORF">RRG08_003753</name>
</gene>
<dbReference type="PROSITE" id="PS51019">
    <property type="entry name" value="REELIN"/>
    <property type="match status" value="1"/>
</dbReference>
<reference evidence="13" key="1">
    <citation type="journal article" date="2023" name="G3 (Bethesda)">
        <title>A reference genome for the long-term kleptoplast-retaining sea slug Elysia crispata morphotype clarki.</title>
        <authorList>
            <person name="Eastman K.E."/>
            <person name="Pendleton A.L."/>
            <person name="Shaikh M.A."/>
            <person name="Suttiyut T."/>
            <person name="Ogas R."/>
            <person name="Tomko P."/>
            <person name="Gavelis G."/>
            <person name="Widhalm J.R."/>
            <person name="Wisecaver J.H."/>
        </authorList>
    </citation>
    <scope>NUCLEOTIDE SEQUENCE</scope>
    <source>
        <strain evidence="13">ECLA1</strain>
    </source>
</reference>
<dbReference type="Pfam" id="PF02014">
    <property type="entry name" value="Reeler"/>
    <property type="match status" value="1"/>
</dbReference>
<dbReference type="GO" id="GO:0045087">
    <property type="term" value="P:innate immune response"/>
    <property type="evidence" value="ECO:0007669"/>
    <property type="project" value="UniProtKB-KW"/>
</dbReference>
<evidence type="ECO:0000313" key="14">
    <source>
        <dbReference type="Proteomes" id="UP001283361"/>
    </source>
</evidence>